<dbReference type="AlphaFoldDB" id="A0A9P7ZLJ4"/>
<feature type="compositionally biased region" description="Basic and acidic residues" evidence="5">
    <location>
        <begin position="31"/>
        <end position="43"/>
    </location>
</feature>
<evidence type="ECO:0000313" key="6">
    <source>
        <dbReference type="EMBL" id="KAG9254334.1"/>
    </source>
</evidence>
<evidence type="ECO:0000256" key="5">
    <source>
        <dbReference type="SAM" id="MobiDB-lite"/>
    </source>
</evidence>
<dbReference type="PANTHER" id="PTHR35201:SF4">
    <property type="entry name" value="BETA-PINACENE SYNTHASE-RELATED"/>
    <property type="match status" value="1"/>
</dbReference>
<feature type="compositionally biased region" description="Polar residues" evidence="5">
    <location>
        <begin position="10"/>
        <end position="30"/>
    </location>
</feature>
<dbReference type="GO" id="GO:0008299">
    <property type="term" value="P:isoprenoid biosynthetic process"/>
    <property type="evidence" value="ECO:0007669"/>
    <property type="project" value="UniProtKB-ARBA"/>
</dbReference>
<feature type="region of interest" description="Disordered" evidence="5">
    <location>
        <begin position="1"/>
        <end position="43"/>
    </location>
</feature>
<reference evidence="6" key="1">
    <citation type="journal article" date="2021" name="IMA Fungus">
        <title>Genomic characterization of three marine fungi, including Emericellopsis atlantica sp. nov. with signatures of a generalist lifestyle and marine biomass degradation.</title>
        <authorList>
            <person name="Hagestad O.C."/>
            <person name="Hou L."/>
            <person name="Andersen J.H."/>
            <person name="Hansen E.H."/>
            <person name="Altermark B."/>
            <person name="Li C."/>
            <person name="Kuhnert E."/>
            <person name="Cox R.J."/>
            <person name="Crous P.W."/>
            <person name="Spatafora J.W."/>
            <person name="Lail K."/>
            <person name="Amirebrahimi M."/>
            <person name="Lipzen A."/>
            <person name="Pangilinan J."/>
            <person name="Andreopoulos W."/>
            <person name="Hayes R.D."/>
            <person name="Ng V."/>
            <person name="Grigoriev I.V."/>
            <person name="Jackson S.A."/>
            <person name="Sutton T.D.S."/>
            <person name="Dobson A.D.W."/>
            <person name="Rama T."/>
        </authorList>
    </citation>
    <scope>NUCLEOTIDE SEQUENCE</scope>
    <source>
        <strain evidence="6">TS7</strain>
    </source>
</reference>
<dbReference type="EC" id="4.2.3.-" evidence="4"/>
<comment type="cofactor">
    <cofactor evidence="1 4">
        <name>Mg(2+)</name>
        <dbReference type="ChEBI" id="CHEBI:18420"/>
    </cofactor>
</comment>
<keyword evidence="3 4" id="KW-0460">Magnesium</keyword>
<evidence type="ECO:0000256" key="2">
    <source>
        <dbReference type="ARBA" id="ARBA00006333"/>
    </source>
</evidence>
<dbReference type="OrthoDB" id="2861623at2759"/>
<evidence type="ECO:0000256" key="3">
    <source>
        <dbReference type="ARBA" id="ARBA00022842"/>
    </source>
</evidence>
<dbReference type="RefSeq" id="XP_046118258.1">
    <property type="nucleotide sequence ID" value="XM_046261237.1"/>
</dbReference>
<comment type="caution">
    <text evidence="6">The sequence shown here is derived from an EMBL/GenBank/DDBJ whole genome shotgun (WGS) entry which is preliminary data.</text>
</comment>
<dbReference type="SFLD" id="SFLDS00005">
    <property type="entry name" value="Isoprenoid_Synthase_Type_I"/>
    <property type="match status" value="1"/>
</dbReference>
<dbReference type="GO" id="GO:0046872">
    <property type="term" value="F:metal ion binding"/>
    <property type="evidence" value="ECO:0007669"/>
    <property type="project" value="UniProtKB-KW"/>
</dbReference>
<dbReference type="SFLD" id="SFLDG01020">
    <property type="entry name" value="Terpene_Cyclase_Like_2"/>
    <property type="match status" value="1"/>
</dbReference>
<evidence type="ECO:0000313" key="7">
    <source>
        <dbReference type="Proteomes" id="UP000887229"/>
    </source>
</evidence>
<accession>A0A9P7ZLJ4</accession>
<evidence type="ECO:0000256" key="4">
    <source>
        <dbReference type="RuleBase" id="RU366034"/>
    </source>
</evidence>
<comment type="similarity">
    <text evidence="2 4">Belongs to the terpene synthase family.</text>
</comment>
<keyword evidence="7" id="KW-1185">Reference proteome</keyword>
<dbReference type="Pfam" id="PF19086">
    <property type="entry name" value="Terpene_syn_C_2"/>
    <property type="match status" value="1"/>
</dbReference>
<keyword evidence="4" id="KW-0456">Lyase</keyword>
<gene>
    <name evidence="6" type="ORF">F5Z01DRAFT_622109</name>
</gene>
<dbReference type="InterPro" id="IPR034686">
    <property type="entry name" value="Terpene_cyclase-like_2"/>
</dbReference>
<sequence length="392" mass="44417">MDADMGAASSDVSGNSTCSGYNTRCTTPPRETSDQEPEQRDYAKRPPFVHIPDLFGSIMSTKPVVNPNYFAAKARGDRWIARVMKFDKTTAAKNAKVDLCFLASIWSADASEDRLVTMLDWNHWVFLFDDQFDEGHLMEDPAAAAEEVKQTIAIMGGDAPRYTPESNPIRYVFQTCWDAISAVSSQEMQQRWIDQHKRYFAQLLVQVDQQVSGQNFTRDVDAYMDLRRGTIGVYPAINLAEYGADIKLPQHVYEHPSLQECMNVSADLVTLVNDVLSYRKDLKLGVDHNLISLLVEGNHLTIQQAVDKIGDMVTDCYRRWYLALAELPSYGEKIDREVMKFVEVCRAVAQGNLYWRRANRGNSFQTGRYLGSEGHDIHETGIMHLPPAEKAW</sequence>
<dbReference type="InterPro" id="IPR008949">
    <property type="entry name" value="Isoprenoid_synthase_dom_sf"/>
</dbReference>
<keyword evidence="4" id="KW-0479">Metal-binding</keyword>
<dbReference type="Gene3D" id="1.10.600.10">
    <property type="entry name" value="Farnesyl Diphosphate Synthase"/>
    <property type="match status" value="1"/>
</dbReference>
<dbReference type="GO" id="GO:0010333">
    <property type="term" value="F:terpene synthase activity"/>
    <property type="evidence" value="ECO:0007669"/>
    <property type="project" value="InterPro"/>
</dbReference>
<dbReference type="GeneID" id="70292140"/>
<dbReference type="PANTHER" id="PTHR35201">
    <property type="entry name" value="TERPENE SYNTHASE"/>
    <property type="match status" value="1"/>
</dbReference>
<evidence type="ECO:0000256" key="1">
    <source>
        <dbReference type="ARBA" id="ARBA00001946"/>
    </source>
</evidence>
<proteinExistence type="inferred from homology"/>
<dbReference type="EMBL" id="MU251254">
    <property type="protein sequence ID" value="KAG9254334.1"/>
    <property type="molecule type" value="Genomic_DNA"/>
</dbReference>
<protein>
    <recommendedName>
        <fullName evidence="4">Terpene synthase</fullName>
        <ecNumber evidence="4">4.2.3.-</ecNumber>
    </recommendedName>
</protein>
<organism evidence="6 7">
    <name type="scientific">Emericellopsis atlantica</name>
    <dbReference type="NCBI Taxonomy" id="2614577"/>
    <lineage>
        <taxon>Eukaryota</taxon>
        <taxon>Fungi</taxon>
        <taxon>Dikarya</taxon>
        <taxon>Ascomycota</taxon>
        <taxon>Pezizomycotina</taxon>
        <taxon>Sordariomycetes</taxon>
        <taxon>Hypocreomycetidae</taxon>
        <taxon>Hypocreales</taxon>
        <taxon>Bionectriaceae</taxon>
        <taxon>Emericellopsis</taxon>
    </lineage>
</organism>
<dbReference type="SUPFAM" id="SSF48576">
    <property type="entry name" value="Terpenoid synthases"/>
    <property type="match status" value="1"/>
</dbReference>
<dbReference type="Proteomes" id="UP000887229">
    <property type="component" value="Unassembled WGS sequence"/>
</dbReference>
<name>A0A9P7ZLJ4_9HYPO</name>